<evidence type="ECO:0000313" key="1">
    <source>
        <dbReference type="EMBL" id="KAJ6707999.1"/>
    </source>
</evidence>
<gene>
    <name evidence="1" type="ORF">OIU85_028291</name>
</gene>
<proteinExistence type="predicted"/>
<keyword evidence="2" id="KW-1185">Reference proteome</keyword>
<evidence type="ECO:0000313" key="2">
    <source>
        <dbReference type="Proteomes" id="UP001151529"/>
    </source>
</evidence>
<reference evidence="1" key="2">
    <citation type="journal article" date="2023" name="Int. J. Mol. Sci.">
        <title>De Novo Assembly and Annotation of 11 Diverse Shrub Willow (Salix) Genomes Reveals Novel Gene Organization in Sex-Linked Regions.</title>
        <authorList>
            <person name="Hyden B."/>
            <person name="Feng K."/>
            <person name="Yates T.B."/>
            <person name="Jawdy S."/>
            <person name="Cereghino C."/>
            <person name="Smart L.B."/>
            <person name="Muchero W."/>
        </authorList>
    </citation>
    <scope>NUCLEOTIDE SEQUENCE [LARGE SCALE GENOMIC DNA]</scope>
    <source>
        <tissue evidence="1">Shoot tip</tissue>
    </source>
</reference>
<dbReference type="EMBL" id="JAPFFL010000008">
    <property type="protein sequence ID" value="KAJ6707999.1"/>
    <property type="molecule type" value="Genomic_DNA"/>
</dbReference>
<protein>
    <submittedName>
        <fullName evidence="1">Uncharacterized protein</fullName>
    </submittedName>
</protein>
<name>A0A9Q0QL42_SALVM</name>
<dbReference type="Proteomes" id="UP001151529">
    <property type="component" value="Chromosome 4"/>
</dbReference>
<accession>A0A9Q0QL42</accession>
<organism evidence="1 2">
    <name type="scientific">Salix viminalis</name>
    <name type="common">Common osier</name>
    <name type="synonym">Basket willow</name>
    <dbReference type="NCBI Taxonomy" id="40686"/>
    <lineage>
        <taxon>Eukaryota</taxon>
        <taxon>Viridiplantae</taxon>
        <taxon>Streptophyta</taxon>
        <taxon>Embryophyta</taxon>
        <taxon>Tracheophyta</taxon>
        <taxon>Spermatophyta</taxon>
        <taxon>Magnoliopsida</taxon>
        <taxon>eudicotyledons</taxon>
        <taxon>Gunneridae</taxon>
        <taxon>Pentapetalae</taxon>
        <taxon>rosids</taxon>
        <taxon>fabids</taxon>
        <taxon>Malpighiales</taxon>
        <taxon>Salicaceae</taxon>
        <taxon>Saliceae</taxon>
        <taxon>Salix</taxon>
    </lineage>
</organism>
<comment type="caution">
    <text evidence="1">The sequence shown here is derived from an EMBL/GenBank/DDBJ whole genome shotgun (WGS) entry which is preliminary data.</text>
</comment>
<dbReference type="AlphaFoldDB" id="A0A9Q0QL42"/>
<sequence>MYRLVLGIGNELRFPSGGCLWPTDCKVRETEQITETSGCSLAESGYVLFSGNDGHRNNVSIHMLMK</sequence>
<reference evidence="1" key="1">
    <citation type="submission" date="2022-11" db="EMBL/GenBank/DDBJ databases">
        <authorList>
            <person name="Hyden B.L."/>
            <person name="Feng K."/>
            <person name="Yates T."/>
            <person name="Jawdy S."/>
            <person name="Smart L.B."/>
            <person name="Muchero W."/>
        </authorList>
    </citation>
    <scope>NUCLEOTIDE SEQUENCE</scope>
    <source>
        <tissue evidence="1">Shoot tip</tissue>
    </source>
</reference>